<keyword evidence="3" id="KW-0413">Isomerase</keyword>
<dbReference type="InterPro" id="IPR001753">
    <property type="entry name" value="Enoyl-CoA_hydra/iso"/>
</dbReference>
<comment type="subcellular location">
    <subcellularLocation>
        <location evidence="1">Peroxisome</location>
    </subcellularLocation>
</comment>
<dbReference type="Pfam" id="PF00378">
    <property type="entry name" value="ECH_1"/>
    <property type="match status" value="1"/>
</dbReference>
<dbReference type="GO" id="GO:0004165">
    <property type="term" value="F:delta(3)-delta(2)-enoyl-CoA isomerase activity"/>
    <property type="evidence" value="ECO:0007669"/>
    <property type="project" value="UniProtKB-ARBA"/>
</dbReference>
<dbReference type="GO" id="GO:0005777">
    <property type="term" value="C:peroxisome"/>
    <property type="evidence" value="ECO:0007669"/>
    <property type="project" value="UniProtKB-SubCell"/>
</dbReference>
<evidence type="ECO:0000256" key="2">
    <source>
        <dbReference type="ARBA" id="ARBA00023140"/>
    </source>
</evidence>
<dbReference type="InterPro" id="IPR029045">
    <property type="entry name" value="ClpP/crotonase-like_dom_sf"/>
</dbReference>
<evidence type="ECO:0000313" key="4">
    <source>
        <dbReference type="EMBL" id="JAA86380.1"/>
    </source>
</evidence>
<protein>
    <submittedName>
        <fullName evidence="4">Crotonobetainyl-CoA-hydratase</fullName>
    </submittedName>
</protein>
<name>S4PGK2_9NEOP</name>
<dbReference type="EMBL" id="GAIX01006180">
    <property type="protein sequence ID" value="JAA86380.1"/>
    <property type="molecule type" value="Transcribed_RNA"/>
</dbReference>
<reference evidence="4" key="1">
    <citation type="journal article" date="2013" name="BMC Genomics">
        <title>Unscrambling butterfly oogenesis.</title>
        <authorList>
            <person name="Carter J.M."/>
            <person name="Baker S.C."/>
            <person name="Pink R."/>
            <person name="Carter D.R."/>
            <person name="Collins A."/>
            <person name="Tomlin J."/>
            <person name="Gibbs M."/>
            <person name="Breuker C.J."/>
        </authorList>
    </citation>
    <scope>NUCLEOTIDE SEQUENCE</scope>
    <source>
        <tissue evidence="4">Ovary</tissue>
    </source>
</reference>
<evidence type="ECO:0000256" key="1">
    <source>
        <dbReference type="ARBA" id="ARBA00004275"/>
    </source>
</evidence>
<dbReference type="PANTHER" id="PTHR43684">
    <property type="match status" value="1"/>
</dbReference>
<accession>S4PGK2</accession>
<evidence type="ECO:0000256" key="3">
    <source>
        <dbReference type="ARBA" id="ARBA00023235"/>
    </source>
</evidence>
<dbReference type="PANTHER" id="PTHR43684:SF1">
    <property type="entry name" value="ENOYL-COA DELTA ISOMERASE 2"/>
    <property type="match status" value="1"/>
</dbReference>
<keyword evidence="2" id="KW-0576">Peroxisome</keyword>
<reference evidence="4" key="2">
    <citation type="submission" date="2013-05" db="EMBL/GenBank/DDBJ databases">
        <authorList>
            <person name="Carter J.-M."/>
            <person name="Baker S.C."/>
            <person name="Pink R."/>
            <person name="Carter D.R.F."/>
            <person name="Collins A."/>
            <person name="Tomlin J."/>
            <person name="Gibbs M."/>
            <person name="Breuker C.J."/>
        </authorList>
    </citation>
    <scope>NUCLEOTIDE SEQUENCE</scope>
    <source>
        <tissue evidence="4">Ovary</tissue>
    </source>
</reference>
<dbReference type="Gene3D" id="3.90.226.10">
    <property type="entry name" value="2-enoyl-CoA Hydratase, Chain A, domain 1"/>
    <property type="match status" value="1"/>
</dbReference>
<proteinExistence type="predicted"/>
<dbReference type="InterPro" id="IPR051053">
    <property type="entry name" value="ECH/Chromodomain_protein"/>
</dbReference>
<dbReference type="SUPFAM" id="SSF52096">
    <property type="entry name" value="ClpP/crotonase"/>
    <property type="match status" value="1"/>
</dbReference>
<dbReference type="CDD" id="cd06558">
    <property type="entry name" value="crotonase-like"/>
    <property type="match status" value="1"/>
</dbReference>
<sequence>METETIIETIKDNIKIVRLNKPRRKNAIDYQMYVRLTKILNDASTDSSISMVVLTGTGNFYSSGNDLVAPKDADFLVILEEFIKAFIIFPKLLIALVNGPAVGVAVTTLPFCDFVFASENAYFYTPFTKLNIIAEGCSTFTFPRLIGARKAMELLLLNYKMPASEALQCGLISYLYKAEELQDKAWEKIKEISFLPENSVLTTKNLMKRTYLEDLLKTNTIEMKELRKIANNGSKL</sequence>
<dbReference type="AlphaFoldDB" id="S4PGK2"/>
<organism evidence="4">
    <name type="scientific">Pararge aegeria</name>
    <name type="common">speckled wood butterfly</name>
    <dbReference type="NCBI Taxonomy" id="116150"/>
    <lineage>
        <taxon>Eukaryota</taxon>
        <taxon>Metazoa</taxon>
        <taxon>Ecdysozoa</taxon>
        <taxon>Arthropoda</taxon>
        <taxon>Hexapoda</taxon>
        <taxon>Insecta</taxon>
        <taxon>Pterygota</taxon>
        <taxon>Neoptera</taxon>
        <taxon>Endopterygota</taxon>
        <taxon>Lepidoptera</taxon>
        <taxon>Glossata</taxon>
        <taxon>Ditrysia</taxon>
        <taxon>Papilionoidea</taxon>
        <taxon>Nymphalidae</taxon>
        <taxon>Satyrinae</taxon>
        <taxon>Satyrini</taxon>
        <taxon>Parargina</taxon>
        <taxon>Pararge</taxon>
    </lineage>
</organism>